<organism evidence="1 2">
    <name type="scientific">Engystomops pustulosus</name>
    <name type="common">Tungara frog</name>
    <name type="synonym">Physalaemus pustulosus</name>
    <dbReference type="NCBI Taxonomy" id="76066"/>
    <lineage>
        <taxon>Eukaryota</taxon>
        <taxon>Metazoa</taxon>
        <taxon>Chordata</taxon>
        <taxon>Craniata</taxon>
        <taxon>Vertebrata</taxon>
        <taxon>Euteleostomi</taxon>
        <taxon>Amphibia</taxon>
        <taxon>Batrachia</taxon>
        <taxon>Anura</taxon>
        <taxon>Neobatrachia</taxon>
        <taxon>Hyloidea</taxon>
        <taxon>Leptodactylidae</taxon>
        <taxon>Leiuperinae</taxon>
        <taxon>Engystomops</taxon>
    </lineage>
</organism>
<protein>
    <submittedName>
        <fullName evidence="1">Uncharacterized protein</fullName>
    </submittedName>
</protein>
<dbReference type="Proteomes" id="UP000824782">
    <property type="component" value="Unassembled WGS sequence"/>
</dbReference>
<gene>
    <name evidence="1" type="ORF">GDO81_003590</name>
</gene>
<dbReference type="AlphaFoldDB" id="A0AAV6ZX44"/>
<evidence type="ECO:0000313" key="1">
    <source>
        <dbReference type="EMBL" id="KAG8553899.1"/>
    </source>
</evidence>
<dbReference type="Gene3D" id="2.60.120.260">
    <property type="entry name" value="Galactose-binding domain-like"/>
    <property type="match status" value="1"/>
</dbReference>
<proteinExistence type="predicted"/>
<reference evidence="1" key="1">
    <citation type="thesis" date="2020" institute="ProQuest LLC" country="789 East Eisenhower Parkway, Ann Arbor, MI, USA">
        <title>Comparative Genomics and Chromosome Evolution.</title>
        <authorList>
            <person name="Mudd A.B."/>
        </authorList>
    </citation>
    <scope>NUCLEOTIDE SEQUENCE</scope>
    <source>
        <strain evidence="1">237g6f4</strain>
        <tissue evidence="1">Blood</tissue>
    </source>
</reference>
<accession>A0AAV6ZX44</accession>
<name>A0AAV6ZX44_ENGPU</name>
<sequence length="66" mass="7262">MREAPYLPDGGITDHILQRLGTELHFKKVTGCHQPLGLSSRKIKDSQISASGHFAKWARAQHVALG</sequence>
<dbReference type="EMBL" id="WNYA01000010">
    <property type="protein sequence ID" value="KAG8553899.1"/>
    <property type="molecule type" value="Genomic_DNA"/>
</dbReference>
<evidence type="ECO:0000313" key="2">
    <source>
        <dbReference type="Proteomes" id="UP000824782"/>
    </source>
</evidence>
<keyword evidence="2" id="KW-1185">Reference proteome</keyword>
<comment type="caution">
    <text evidence="1">The sequence shown here is derived from an EMBL/GenBank/DDBJ whole genome shotgun (WGS) entry which is preliminary data.</text>
</comment>